<dbReference type="CDD" id="cd02989">
    <property type="entry name" value="Phd_like_TxnDC9"/>
    <property type="match status" value="1"/>
</dbReference>
<dbReference type="Proteomes" id="UP000277928">
    <property type="component" value="Unassembled WGS sequence"/>
</dbReference>
<dbReference type="OMA" id="CVIAFID"/>
<evidence type="ECO:0008006" key="4">
    <source>
        <dbReference type="Google" id="ProtNLM"/>
    </source>
</evidence>
<dbReference type="PANTHER" id="PTHR21148">
    <property type="entry name" value="THIOREDOXIN DOMAIN-CONTAINING PROTEIN 9"/>
    <property type="match status" value="1"/>
</dbReference>
<evidence type="ECO:0000256" key="1">
    <source>
        <dbReference type="SAM" id="MobiDB-lite"/>
    </source>
</evidence>
<accession>A0A3P6UHQ4</accession>
<evidence type="ECO:0000313" key="2">
    <source>
        <dbReference type="EMBL" id="VDK78618.1"/>
    </source>
</evidence>
<dbReference type="AlphaFoldDB" id="A0A3P6UHQ4"/>
<feature type="region of interest" description="Disordered" evidence="1">
    <location>
        <begin position="222"/>
        <end position="246"/>
    </location>
</feature>
<dbReference type="OrthoDB" id="10257948at2759"/>
<sequence>MIDDRGGDEQLLWSPIPLIGSKTMNRSMEESLGEQLLKVVTIAEEEVDRQIEKYDNLDENDLEAIRQKRLQELKKKQLQRQEWLRNGHGVYEEMPDERSFFDATKKSAKVVCHFYLSTTERCKIVDKHLRKIAPKYLGTRFIYANAEKFPFLTTRLKIRVIPTIVVVIDAKTVDYIRGFDELGGNDDFKTETLEWRLSWSKAVDYNGPSFLQGSRMNIAKSNKAAKKKVRGNENDDDDDDDDDENW</sequence>
<organism evidence="2 3">
    <name type="scientific">Litomosoides sigmodontis</name>
    <name type="common">Filarial nematode worm</name>
    <dbReference type="NCBI Taxonomy" id="42156"/>
    <lineage>
        <taxon>Eukaryota</taxon>
        <taxon>Metazoa</taxon>
        <taxon>Ecdysozoa</taxon>
        <taxon>Nematoda</taxon>
        <taxon>Chromadorea</taxon>
        <taxon>Rhabditida</taxon>
        <taxon>Spirurina</taxon>
        <taxon>Spiruromorpha</taxon>
        <taxon>Filarioidea</taxon>
        <taxon>Onchocercidae</taxon>
        <taxon>Litomosoides</taxon>
    </lineage>
</organism>
<dbReference type="InterPro" id="IPR036249">
    <property type="entry name" value="Thioredoxin-like_sf"/>
</dbReference>
<dbReference type="Gene3D" id="3.40.30.10">
    <property type="entry name" value="Glutaredoxin"/>
    <property type="match status" value="1"/>
</dbReference>
<keyword evidence="3" id="KW-1185">Reference proteome</keyword>
<name>A0A3P6UHQ4_LITSI</name>
<gene>
    <name evidence="2" type="ORF">NLS_LOCUS4145</name>
</gene>
<dbReference type="STRING" id="42156.A0A3P6UHQ4"/>
<reference evidence="2 3" key="1">
    <citation type="submission" date="2018-08" db="EMBL/GenBank/DDBJ databases">
        <authorList>
            <person name="Laetsch R D."/>
            <person name="Stevens L."/>
            <person name="Kumar S."/>
            <person name="Blaxter L. M."/>
        </authorList>
    </citation>
    <scope>NUCLEOTIDE SEQUENCE [LARGE SCALE GENOMIC DNA]</scope>
</reference>
<dbReference type="EMBL" id="UYRX01000252">
    <property type="protein sequence ID" value="VDK78618.1"/>
    <property type="molecule type" value="Genomic_DNA"/>
</dbReference>
<protein>
    <recommendedName>
        <fullName evidence="4">Thioredoxin domain-containing protein</fullName>
    </recommendedName>
</protein>
<proteinExistence type="predicted"/>
<dbReference type="SUPFAM" id="SSF52833">
    <property type="entry name" value="Thioredoxin-like"/>
    <property type="match status" value="1"/>
</dbReference>
<feature type="compositionally biased region" description="Acidic residues" evidence="1">
    <location>
        <begin position="234"/>
        <end position="246"/>
    </location>
</feature>
<evidence type="ECO:0000313" key="3">
    <source>
        <dbReference type="Proteomes" id="UP000277928"/>
    </source>
</evidence>